<dbReference type="SUPFAM" id="SSF55961">
    <property type="entry name" value="Bet v1-like"/>
    <property type="match status" value="1"/>
</dbReference>
<dbReference type="CDD" id="cd07814">
    <property type="entry name" value="SRPBCC_CalC_Aha1-like"/>
    <property type="match status" value="1"/>
</dbReference>
<evidence type="ECO:0000259" key="2">
    <source>
        <dbReference type="Pfam" id="PF08327"/>
    </source>
</evidence>
<comment type="caution">
    <text evidence="3">The sequence shown here is derived from an EMBL/GenBank/DDBJ whole genome shotgun (WGS) entry which is preliminary data.</text>
</comment>
<gene>
    <name evidence="3" type="ORF">GS399_04240</name>
</gene>
<sequence length="142" mass="16156">MKPNLTAETSTTINASPQKVWKALTDPEQIKQYLFGTTATSDWKKRSKITYTGEWQGKSYEDKGEIVDIIPEKKLHTTYLSGMSGKEDIPENYNNVIYTLTADGAQTIVTIQQDNIATKKEIDHMKENWALVLQNMKKLLES</sequence>
<name>A0A7K1Y7S3_9SPHI</name>
<proteinExistence type="inferred from homology"/>
<dbReference type="Pfam" id="PF08327">
    <property type="entry name" value="AHSA1"/>
    <property type="match status" value="1"/>
</dbReference>
<reference evidence="3 4" key="1">
    <citation type="submission" date="2019-11" db="EMBL/GenBank/DDBJ databases">
        <title>Pedobacter sp. HMF7647 Genome sequencing and assembly.</title>
        <authorList>
            <person name="Kang H."/>
            <person name="Kim H."/>
            <person name="Joh K."/>
        </authorList>
    </citation>
    <scope>NUCLEOTIDE SEQUENCE [LARGE SCALE GENOMIC DNA]</scope>
    <source>
        <strain evidence="3 4">HMF7647</strain>
    </source>
</reference>
<protein>
    <submittedName>
        <fullName evidence="3">SRPBCC domain-containing protein</fullName>
    </submittedName>
</protein>
<comment type="similarity">
    <text evidence="1">Belongs to the AHA1 family.</text>
</comment>
<dbReference type="InterPro" id="IPR013538">
    <property type="entry name" value="ASHA1/2-like_C"/>
</dbReference>
<dbReference type="Proteomes" id="UP000466586">
    <property type="component" value="Unassembled WGS sequence"/>
</dbReference>
<dbReference type="RefSeq" id="WP_160843350.1">
    <property type="nucleotide sequence ID" value="NZ_WVHT01000002.1"/>
</dbReference>
<feature type="domain" description="Activator of Hsp90 ATPase homologue 1/2-like C-terminal" evidence="2">
    <location>
        <begin position="14"/>
        <end position="141"/>
    </location>
</feature>
<dbReference type="InterPro" id="IPR023393">
    <property type="entry name" value="START-like_dom_sf"/>
</dbReference>
<evidence type="ECO:0000256" key="1">
    <source>
        <dbReference type="ARBA" id="ARBA00006817"/>
    </source>
</evidence>
<organism evidence="3 4">
    <name type="scientific">Hufsiella arboris</name>
    <dbReference type="NCBI Taxonomy" id="2695275"/>
    <lineage>
        <taxon>Bacteria</taxon>
        <taxon>Pseudomonadati</taxon>
        <taxon>Bacteroidota</taxon>
        <taxon>Sphingobacteriia</taxon>
        <taxon>Sphingobacteriales</taxon>
        <taxon>Sphingobacteriaceae</taxon>
        <taxon>Hufsiella</taxon>
    </lineage>
</organism>
<accession>A0A7K1Y7S3</accession>
<dbReference type="Gene3D" id="3.30.530.20">
    <property type="match status" value="1"/>
</dbReference>
<evidence type="ECO:0000313" key="3">
    <source>
        <dbReference type="EMBL" id="MXV50169.1"/>
    </source>
</evidence>
<evidence type="ECO:0000313" key="4">
    <source>
        <dbReference type="Proteomes" id="UP000466586"/>
    </source>
</evidence>
<keyword evidence="4" id="KW-1185">Reference proteome</keyword>
<dbReference type="EMBL" id="WVHT01000002">
    <property type="protein sequence ID" value="MXV50169.1"/>
    <property type="molecule type" value="Genomic_DNA"/>
</dbReference>
<dbReference type="AlphaFoldDB" id="A0A7K1Y7S3"/>